<dbReference type="OrthoDB" id="3261690at2759"/>
<reference evidence="2" key="1">
    <citation type="submission" date="2018-04" db="EMBL/GenBank/DDBJ databases">
        <title>Whole genome sequencing of Hypsizygus marmoreus.</title>
        <authorList>
            <person name="Choi I.-G."/>
            <person name="Min B."/>
            <person name="Kim J.-G."/>
            <person name="Kim S."/>
            <person name="Oh Y.-L."/>
            <person name="Kong W.-S."/>
            <person name="Park H."/>
            <person name="Jeong J."/>
            <person name="Song E.-S."/>
        </authorList>
    </citation>
    <scope>NUCLEOTIDE SEQUENCE [LARGE SCALE GENOMIC DNA]</scope>
    <source>
        <strain evidence="2">51987-8</strain>
    </source>
</reference>
<dbReference type="Proteomes" id="UP000076154">
    <property type="component" value="Unassembled WGS sequence"/>
</dbReference>
<comment type="caution">
    <text evidence="2">The sequence shown here is derived from an EMBL/GenBank/DDBJ whole genome shotgun (WGS) entry which is preliminary data.</text>
</comment>
<sequence length="899" mass="103852">MSTLYDLPYPDETLENTQMSLAQFTRQAQKLFYDKTQPNRFIEFTLAGRMRHPEDPEDGPQVRVFVNPVMDGIQFREEIQNDMVVTRDYDSCIGLSKDLPFTTAFALTPIPPFKDTLKKSNHLKSGAFTRGGDLVWVEMHTIPNIGFGSVGKRHLTRLFFPHLYQVPNALDQGTLATIFNKYVLPALADIDPEAVHRVPVNYAVALDHIRDTHGLFHFPSYDISYWELENFVVRLRGRLREDPQFRDTYFVHELRGTKGATVHNPYSRDERKDALNKYLEFVDVDKLDLAQWWIDVGIEIHLAGHVVQWLESSHKALIKFALPSKNDRDIVKLHNGQNFFLDRVAQLKDLAGFRLDPLTRGRQDGVQYVNVYTTDKAVTYQLHTGLWRRRNASDLLPAKIGRLAADLNKMSGILREVSRSPNMDGNARFEVRINLAEARRQHTYLPEGLIRRSVVAYPSMHWWLFKFYRLSAFFGVVSDLSTSEEQHRRWHASLTLGAMVIFMINALNYREAQSADEEELLIACSQHVWEVDWDEDPDDVEEYPLAHARGLWFVASVNMADKAARLHPRRLPRKDTVARLYGEATFDQLAHRFGHTAILIDKPVGGSNVRRISNRRVGPHPAQWAPEDLSDDERDDIDIEGRGITLRALDQMAGDDLDEWGGPPDDQDGDYTPNAILALILKHFPHDVFSCSANRKDRRKTAYVLLSYEDIAEVTIEKFKTLDLSDVFTTVQARLCDANTWDMLFDRYFPPRGTPPIVRGEKQNFPYTYYYSRWIDLMNRVETKRAADDIRREVRKKFNALHWVPFAGSDRACPWIAVNARYGRIEDVRLRREEDPDPVDHPRRTIRLDRNPPNVDDPDLQEEEDEQEDEGEGFEGAQQQAANLFMMLREEEEEGSDAE</sequence>
<proteinExistence type="predicted"/>
<evidence type="ECO:0000313" key="2">
    <source>
        <dbReference type="EMBL" id="RDB30570.1"/>
    </source>
</evidence>
<feature type="compositionally biased region" description="Acidic residues" evidence="1">
    <location>
        <begin position="856"/>
        <end position="873"/>
    </location>
</feature>
<evidence type="ECO:0000256" key="1">
    <source>
        <dbReference type="SAM" id="MobiDB-lite"/>
    </source>
</evidence>
<dbReference type="EMBL" id="LUEZ02000005">
    <property type="protein sequence ID" value="RDB30570.1"/>
    <property type="molecule type" value="Genomic_DNA"/>
</dbReference>
<feature type="compositionally biased region" description="Basic and acidic residues" evidence="1">
    <location>
        <begin position="833"/>
        <end position="850"/>
    </location>
</feature>
<evidence type="ECO:0000313" key="3">
    <source>
        <dbReference type="Proteomes" id="UP000076154"/>
    </source>
</evidence>
<dbReference type="InParanoid" id="A0A369KAU6"/>
<accession>A0A369KAU6</accession>
<organism evidence="2 3">
    <name type="scientific">Hypsizygus marmoreus</name>
    <name type="common">White beech mushroom</name>
    <name type="synonym">Agaricus marmoreus</name>
    <dbReference type="NCBI Taxonomy" id="39966"/>
    <lineage>
        <taxon>Eukaryota</taxon>
        <taxon>Fungi</taxon>
        <taxon>Dikarya</taxon>
        <taxon>Basidiomycota</taxon>
        <taxon>Agaricomycotina</taxon>
        <taxon>Agaricomycetes</taxon>
        <taxon>Agaricomycetidae</taxon>
        <taxon>Agaricales</taxon>
        <taxon>Tricholomatineae</taxon>
        <taxon>Lyophyllaceae</taxon>
        <taxon>Hypsizygus</taxon>
    </lineage>
</organism>
<dbReference type="AlphaFoldDB" id="A0A369KAU6"/>
<name>A0A369KAU6_HYPMA</name>
<gene>
    <name evidence="2" type="ORF">Hypma_007008</name>
</gene>
<feature type="region of interest" description="Disordered" evidence="1">
    <location>
        <begin position="833"/>
        <end position="877"/>
    </location>
</feature>
<keyword evidence="3" id="KW-1185">Reference proteome</keyword>
<protein>
    <submittedName>
        <fullName evidence="2">Uncharacterized protein</fullName>
    </submittedName>
</protein>